<dbReference type="Proteomes" id="UP000076871">
    <property type="component" value="Unassembled WGS sequence"/>
</dbReference>
<sequence length="150" mass="16020">MGDDRHCGIVSHRVIYGGDDVFNAPSGADLNPSRVAHPGKLMGTACRYPLCCFRRKPTWEAISVRHVSSKRCALSGPGVFLSRAADEIAARLTGASDPERRESDTGATGSSKAEMRESGLKRGGRLDRALPSILGHYHQGSHRHASLAGA</sequence>
<name>A0A165BBP7_9APHY</name>
<dbReference type="EMBL" id="KV427679">
    <property type="protein sequence ID" value="KZT00688.1"/>
    <property type="molecule type" value="Genomic_DNA"/>
</dbReference>
<dbReference type="AlphaFoldDB" id="A0A165BBP7"/>
<organism evidence="2 3">
    <name type="scientific">Laetiporus sulphureus 93-53</name>
    <dbReference type="NCBI Taxonomy" id="1314785"/>
    <lineage>
        <taxon>Eukaryota</taxon>
        <taxon>Fungi</taxon>
        <taxon>Dikarya</taxon>
        <taxon>Basidiomycota</taxon>
        <taxon>Agaricomycotina</taxon>
        <taxon>Agaricomycetes</taxon>
        <taxon>Polyporales</taxon>
        <taxon>Laetiporus</taxon>
    </lineage>
</organism>
<feature type="region of interest" description="Disordered" evidence="1">
    <location>
        <begin position="91"/>
        <end position="126"/>
    </location>
</feature>
<protein>
    <submittedName>
        <fullName evidence="2">Uncharacterized protein</fullName>
    </submittedName>
</protein>
<accession>A0A165BBP7</accession>
<dbReference type="GeneID" id="63819855"/>
<feature type="compositionally biased region" description="Basic residues" evidence="1">
    <location>
        <begin position="139"/>
        <end position="150"/>
    </location>
</feature>
<proteinExistence type="predicted"/>
<gene>
    <name evidence="2" type="ORF">LAESUDRAFT_528771</name>
</gene>
<reference evidence="2 3" key="1">
    <citation type="journal article" date="2016" name="Mol. Biol. Evol.">
        <title>Comparative Genomics of Early-Diverging Mushroom-Forming Fungi Provides Insights into the Origins of Lignocellulose Decay Capabilities.</title>
        <authorList>
            <person name="Nagy L.G."/>
            <person name="Riley R."/>
            <person name="Tritt A."/>
            <person name="Adam C."/>
            <person name="Daum C."/>
            <person name="Floudas D."/>
            <person name="Sun H."/>
            <person name="Yadav J.S."/>
            <person name="Pangilinan J."/>
            <person name="Larsson K.H."/>
            <person name="Matsuura K."/>
            <person name="Barry K."/>
            <person name="Labutti K."/>
            <person name="Kuo R."/>
            <person name="Ohm R.A."/>
            <person name="Bhattacharya S.S."/>
            <person name="Shirouzu T."/>
            <person name="Yoshinaga Y."/>
            <person name="Martin F.M."/>
            <person name="Grigoriev I.V."/>
            <person name="Hibbett D.S."/>
        </authorList>
    </citation>
    <scope>NUCLEOTIDE SEQUENCE [LARGE SCALE GENOMIC DNA]</scope>
    <source>
        <strain evidence="2 3">93-53</strain>
    </source>
</reference>
<evidence type="ECO:0000313" key="3">
    <source>
        <dbReference type="Proteomes" id="UP000076871"/>
    </source>
</evidence>
<dbReference type="RefSeq" id="XP_040758428.1">
    <property type="nucleotide sequence ID" value="XM_040902824.1"/>
</dbReference>
<evidence type="ECO:0000256" key="1">
    <source>
        <dbReference type="SAM" id="MobiDB-lite"/>
    </source>
</evidence>
<dbReference type="InParanoid" id="A0A165BBP7"/>
<feature type="region of interest" description="Disordered" evidence="1">
    <location>
        <begin position="131"/>
        <end position="150"/>
    </location>
</feature>
<keyword evidence="3" id="KW-1185">Reference proteome</keyword>
<evidence type="ECO:0000313" key="2">
    <source>
        <dbReference type="EMBL" id="KZT00688.1"/>
    </source>
</evidence>
<feature type="compositionally biased region" description="Basic and acidic residues" evidence="1">
    <location>
        <begin position="113"/>
        <end position="126"/>
    </location>
</feature>